<keyword evidence="1" id="KW-1133">Transmembrane helix</keyword>
<evidence type="ECO:0000259" key="2">
    <source>
        <dbReference type="Pfam" id="PF20151"/>
    </source>
</evidence>
<gene>
    <name evidence="3" type="ORF">BD410DRAFT_449631</name>
</gene>
<dbReference type="AlphaFoldDB" id="A0A4Y7PVI7"/>
<reference evidence="3 4" key="1">
    <citation type="submission" date="2018-06" db="EMBL/GenBank/DDBJ databases">
        <title>A transcriptomic atlas of mushroom development highlights an independent origin of complex multicellularity.</title>
        <authorList>
            <consortium name="DOE Joint Genome Institute"/>
            <person name="Krizsan K."/>
            <person name="Almasi E."/>
            <person name="Merenyi Z."/>
            <person name="Sahu N."/>
            <person name="Viragh M."/>
            <person name="Koszo T."/>
            <person name="Mondo S."/>
            <person name="Kiss B."/>
            <person name="Balint B."/>
            <person name="Kues U."/>
            <person name="Barry K."/>
            <person name="Hegedus J.C."/>
            <person name="Henrissat B."/>
            <person name="Johnson J."/>
            <person name="Lipzen A."/>
            <person name="Ohm R."/>
            <person name="Nagy I."/>
            <person name="Pangilinan J."/>
            <person name="Yan J."/>
            <person name="Xiong Y."/>
            <person name="Grigoriev I.V."/>
            <person name="Hibbett D.S."/>
            <person name="Nagy L.G."/>
        </authorList>
    </citation>
    <scope>NUCLEOTIDE SEQUENCE [LARGE SCALE GENOMIC DNA]</scope>
    <source>
        <strain evidence="3 4">SZMC22713</strain>
    </source>
</reference>
<feature type="domain" description="DUF6533" evidence="2">
    <location>
        <begin position="24"/>
        <end position="67"/>
    </location>
</feature>
<name>A0A4Y7PVI7_9AGAM</name>
<dbReference type="OrthoDB" id="2638860at2759"/>
<organism evidence="3 4">
    <name type="scientific">Rickenella mellea</name>
    <dbReference type="NCBI Taxonomy" id="50990"/>
    <lineage>
        <taxon>Eukaryota</taxon>
        <taxon>Fungi</taxon>
        <taxon>Dikarya</taxon>
        <taxon>Basidiomycota</taxon>
        <taxon>Agaricomycotina</taxon>
        <taxon>Agaricomycetes</taxon>
        <taxon>Hymenochaetales</taxon>
        <taxon>Rickenellaceae</taxon>
        <taxon>Rickenella</taxon>
    </lineage>
</organism>
<keyword evidence="1" id="KW-0472">Membrane</keyword>
<feature type="transmembrane region" description="Helical" evidence="1">
    <location>
        <begin position="20"/>
        <end position="37"/>
    </location>
</feature>
<dbReference type="Proteomes" id="UP000294933">
    <property type="component" value="Unassembled WGS sequence"/>
</dbReference>
<keyword evidence="4" id="KW-1185">Reference proteome</keyword>
<dbReference type="InterPro" id="IPR045340">
    <property type="entry name" value="DUF6533"/>
</dbReference>
<evidence type="ECO:0000256" key="1">
    <source>
        <dbReference type="SAM" id="Phobius"/>
    </source>
</evidence>
<protein>
    <recommendedName>
        <fullName evidence="2">DUF6533 domain-containing protein</fullName>
    </recommendedName>
</protein>
<keyword evidence="1" id="KW-0812">Transmembrane</keyword>
<feature type="transmembrane region" description="Helical" evidence="1">
    <location>
        <begin position="58"/>
        <end position="79"/>
    </location>
</feature>
<accession>A0A4Y7PVI7</accession>
<proteinExistence type="predicted"/>
<dbReference type="VEuPathDB" id="FungiDB:BD410DRAFT_449631"/>
<sequence>MSDPSPDAVAVIAEISQLLFLSRVMIAGAAFVFYDYALTLSTEISEIWNSKFSGAQALFFLMRYSYMVFTVFFCMINLIPNPSKTVGVEGLPLISRLGVSCLKLVYMAF</sequence>
<evidence type="ECO:0000313" key="3">
    <source>
        <dbReference type="EMBL" id="TDL19081.1"/>
    </source>
</evidence>
<dbReference type="EMBL" id="ML170200">
    <property type="protein sequence ID" value="TDL19081.1"/>
    <property type="molecule type" value="Genomic_DNA"/>
</dbReference>
<evidence type="ECO:0000313" key="4">
    <source>
        <dbReference type="Proteomes" id="UP000294933"/>
    </source>
</evidence>
<dbReference type="Pfam" id="PF20151">
    <property type="entry name" value="DUF6533"/>
    <property type="match status" value="1"/>
</dbReference>